<keyword evidence="3 8" id="KW-0813">Transport</keyword>
<feature type="transmembrane region" description="Helical" evidence="8">
    <location>
        <begin position="302"/>
        <end position="319"/>
    </location>
</feature>
<feature type="transmembrane region" description="Helical" evidence="8">
    <location>
        <begin position="325"/>
        <end position="346"/>
    </location>
</feature>
<feature type="transmembrane region" description="Helical" evidence="8">
    <location>
        <begin position="398"/>
        <end position="421"/>
    </location>
</feature>
<dbReference type="InterPro" id="IPR018047">
    <property type="entry name" value="Ammonium_transpt_CS"/>
</dbReference>
<accession>A0A8G2F9I5</accession>
<feature type="transmembrane region" description="Helical" evidence="8">
    <location>
        <begin position="161"/>
        <end position="182"/>
    </location>
</feature>
<evidence type="ECO:0000256" key="5">
    <source>
        <dbReference type="ARBA" id="ARBA00022989"/>
    </source>
</evidence>
<dbReference type="InterPro" id="IPR024041">
    <property type="entry name" value="NH4_transpt_AmtB-like_dom"/>
</dbReference>
<evidence type="ECO:0000256" key="6">
    <source>
        <dbReference type="ARBA" id="ARBA00023136"/>
    </source>
</evidence>
<dbReference type="GO" id="GO:0097272">
    <property type="term" value="P:ammonium homeostasis"/>
    <property type="evidence" value="ECO:0007669"/>
    <property type="project" value="TreeGrafter"/>
</dbReference>
<keyword evidence="5 8" id="KW-1133">Transmembrane helix</keyword>
<dbReference type="InterPro" id="IPR001905">
    <property type="entry name" value="Ammonium_transpt"/>
</dbReference>
<dbReference type="NCBIfam" id="TIGR00836">
    <property type="entry name" value="amt"/>
    <property type="match status" value="1"/>
</dbReference>
<feature type="transmembrane region" description="Helical" evidence="8">
    <location>
        <begin position="132"/>
        <end position="154"/>
    </location>
</feature>
<evidence type="ECO:0000313" key="11">
    <source>
        <dbReference type="EMBL" id="SHJ37336.1"/>
    </source>
</evidence>
<evidence type="ECO:0000256" key="4">
    <source>
        <dbReference type="ARBA" id="ARBA00022692"/>
    </source>
</evidence>
<evidence type="ECO:0000256" key="1">
    <source>
        <dbReference type="ARBA" id="ARBA00004141"/>
    </source>
</evidence>
<keyword evidence="7 8" id="KW-0924">Ammonia transport</keyword>
<evidence type="ECO:0000256" key="3">
    <source>
        <dbReference type="ARBA" id="ARBA00022448"/>
    </source>
</evidence>
<dbReference type="SUPFAM" id="SSF111352">
    <property type="entry name" value="Ammonium transporter"/>
    <property type="match status" value="1"/>
</dbReference>
<feature type="transmembrane region" description="Helical" evidence="8">
    <location>
        <begin position="87"/>
        <end position="112"/>
    </location>
</feature>
<feature type="transmembrane region" description="Helical" evidence="8">
    <location>
        <begin position="194"/>
        <end position="215"/>
    </location>
</feature>
<dbReference type="Gene3D" id="1.10.3430.10">
    <property type="entry name" value="Ammonium transporter AmtB like domains"/>
    <property type="match status" value="1"/>
</dbReference>
<dbReference type="AlphaFoldDB" id="A0A8G2F9I5"/>
<evidence type="ECO:0000256" key="2">
    <source>
        <dbReference type="ARBA" id="ARBA00005887"/>
    </source>
</evidence>
<keyword evidence="9" id="KW-0732">Signal</keyword>
<dbReference type="PANTHER" id="PTHR11730">
    <property type="entry name" value="AMMONIUM TRANSPORTER"/>
    <property type="match status" value="1"/>
</dbReference>
<comment type="similarity">
    <text evidence="2 8">Belongs to the ammonia transporter channel (TC 1.A.11.2) family.</text>
</comment>
<comment type="caution">
    <text evidence="11">The sequence shown here is derived from an EMBL/GenBank/DDBJ whole genome shotgun (WGS) entry which is preliminary data.</text>
</comment>
<comment type="subcellular location">
    <subcellularLocation>
        <location evidence="8">Cell membrane</location>
        <topology evidence="8">Multi-pass membrane protein</topology>
    </subcellularLocation>
    <subcellularLocation>
        <location evidence="1">Membrane</location>
        <topology evidence="1">Multi-pass membrane protein</topology>
    </subcellularLocation>
</comment>
<feature type="transmembrane region" description="Helical" evidence="8">
    <location>
        <begin position="271"/>
        <end position="295"/>
    </location>
</feature>
<feature type="signal peptide" evidence="9">
    <location>
        <begin position="1"/>
        <end position="31"/>
    </location>
</feature>
<feature type="transmembrane region" description="Helical" evidence="8">
    <location>
        <begin position="47"/>
        <end position="66"/>
    </location>
</feature>
<dbReference type="GO" id="GO:0008519">
    <property type="term" value="F:ammonium channel activity"/>
    <property type="evidence" value="ECO:0007669"/>
    <property type="project" value="InterPro"/>
</dbReference>
<evidence type="ECO:0000256" key="8">
    <source>
        <dbReference type="RuleBase" id="RU362002"/>
    </source>
</evidence>
<dbReference type="Proteomes" id="UP000184001">
    <property type="component" value="Unassembled WGS sequence"/>
</dbReference>
<evidence type="ECO:0000256" key="7">
    <source>
        <dbReference type="ARBA" id="ARBA00023177"/>
    </source>
</evidence>
<feature type="transmembrane region" description="Helical" evidence="8">
    <location>
        <begin position="236"/>
        <end position="259"/>
    </location>
</feature>
<evidence type="ECO:0000259" key="10">
    <source>
        <dbReference type="Pfam" id="PF00909"/>
    </source>
</evidence>
<dbReference type="InterPro" id="IPR029020">
    <property type="entry name" value="Ammonium/urea_transptr"/>
</dbReference>
<gene>
    <name evidence="11" type="ORF">SAMN05660830_02278</name>
</gene>
<dbReference type="GO" id="GO:0005886">
    <property type="term" value="C:plasma membrane"/>
    <property type="evidence" value="ECO:0007669"/>
    <property type="project" value="UniProtKB-SubCell"/>
</dbReference>
<name>A0A8G2F9I5_9BACT</name>
<dbReference type="EMBL" id="FQZR01000005">
    <property type="protein sequence ID" value="SHJ37336.1"/>
    <property type="molecule type" value="Genomic_DNA"/>
</dbReference>
<dbReference type="RefSeq" id="WP_020000950.1">
    <property type="nucleotide sequence ID" value="NZ_CP192217.1"/>
</dbReference>
<reference evidence="11 12" key="1">
    <citation type="submission" date="2016-11" db="EMBL/GenBank/DDBJ databases">
        <authorList>
            <person name="Varghese N."/>
            <person name="Submissions S."/>
        </authorList>
    </citation>
    <scope>NUCLEOTIDE SEQUENCE [LARGE SCALE GENOMIC DNA]</scope>
    <source>
        <strain evidence="11 12">DSM 17919</strain>
    </source>
</reference>
<feature type="domain" description="Ammonium transporter AmtB-like" evidence="10">
    <location>
        <begin position="47"/>
        <end position="448"/>
    </location>
</feature>
<organism evidence="11 12">
    <name type="scientific">Halodesulfovibrio aestuarii</name>
    <dbReference type="NCBI Taxonomy" id="126333"/>
    <lineage>
        <taxon>Bacteria</taxon>
        <taxon>Pseudomonadati</taxon>
        <taxon>Thermodesulfobacteriota</taxon>
        <taxon>Desulfovibrionia</taxon>
        <taxon>Desulfovibrionales</taxon>
        <taxon>Desulfovibrionaceae</taxon>
        <taxon>Halodesulfovibrio</taxon>
    </lineage>
</organism>
<dbReference type="PROSITE" id="PS01219">
    <property type="entry name" value="AMMONIUM_TRANSP"/>
    <property type="match status" value="1"/>
</dbReference>
<dbReference type="Pfam" id="PF00909">
    <property type="entry name" value="Ammonium_transp"/>
    <property type="match status" value="1"/>
</dbReference>
<evidence type="ECO:0000313" key="12">
    <source>
        <dbReference type="Proteomes" id="UP000184001"/>
    </source>
</evidence>
<protein>
    <recommendedName>
        <fullName evidence="8">Ammonium transporter</fullName>
    </recommendedName>
</protein>
<keyword evidence="4 8" id="KW-0812">Transmembrane</keyword>
<keyword evidence="6 8" id="KW-0472">Membrane</keyword>
<sequence>MSVCKGTLSRNGLIAVMTVLALGASASLVHAEEEAVVYLTQTNANIVWTLLGAILVMFMQAGFAMVECGLTRSKNASNILMKNMLDFGVGSMLFVMFGYGLMFGADFSGIFGTDGFFLSSILAPSATRDFDITFWFFQSVFAATAATIVSGSVAERTKFHAYILISIVITGFIYPIAGHWAWGGLTGNAGWLESLGFIDFAGSTVVHSLGGWVALAGAMAVGPRIGKYMPDKKPRAILGHSMPMAGLGVFILWFGWFGFNAGSTTMADGSIGYIALNTSLAGCAGMITAMITVWVRFGKPEASMTMNGVLAGLVGVTAGCSELSPLGAILVGAICGVAVVLVIHFIDSVLCIDDPVGAISVHGVCGALGTLSVGLFASPDFGSASGFIYTGDLSLFGVQLLGVVVFFAWAFGVGTVCFKLIDKLVGLRVSRVEEIKGLDITEHGSEAYNGFQIFSVE</sequence>
<feature type="chain" id="PRO_5034833953" description="Ammonium transporter" evidence="9">
    <location>
        <begin position="32"/>
        <end position="457"/>
    </location>
</feature>
<dbReference type="PANTHER" id="PTHR11730:SF6">
    <property type="entry name" value="AMMONIUM TRANSPORTER"/>
    <property type="match status" value="1"/>
</dbReference>
<feature type="transmembrane region" description="Helical" evidence="8">
    <location>
        <begin position="358"/>
        <end position="378"/>
    </location>
</feature>
<proteinExistence type="inferred from homology"/>
<evidence type="ECO:0000256" key="9">
    <source>
        <dbReference type="SAM" id="SignalP"/>
    </source>
</evidence>